<reference evidence="2 3" key="1">
    <citation type="submission" date="2016-10" db="EMBL/GenBank/DDBJ databases">
        <authorList>
            <person name="de Groot N.N."/>
        </authorList>
    </citation>
    <scope>NUCLEOTIDE SEQUENCE [LARGE SCALE GENOMIC DNA]</scope>
    <source>
        <strain evidence="2 3">CGMCC 1.9156</strain>
    </source>
</reference>
<sequence length="257" mass="27619">MNLTKSSNPVLGQSAFSKVQAGTQADVMTVEGAVNKTGLMFLILAFAAAFTWRKFFGVFDYGSPEGAFSAVAPWVIGGGIGGFIIAMVTVFSPRYSNITAPIYAVLEGLFLGGISAFFEVQYPGLVMRAVALTFGVFFIMLFLFRSGKIRATGKFRMAVLAATGGIALVYFISFIAGLFGASFGFLHGNSLLSIGFSLVVVGIAALNLILDFDFIQRGADSRAPKIMEWYGAFGLIVTLVWLYIEILRLLSKVASRD</sequence>
<dbReference type="STRING" id="655355.SAMN05216283_11180"/>
<dbReference type="EMBL" id="FONW01000011">
    <property type="protein sequence ID" value="SFF63519.1"/>
    <property type="molecule type" value="Genomic_DNA"/>
</dbReference>
<keyword evidence="3" id="KW-1185">Reference proteome</keyword>
<feature type="transmembrane region" description="Helical" evidence="1">
    <location>
        <begin position="38"/>
        <end position="59"/>
    </location>
</feature>
<dbReference type="PANTHER" id="PTHR41282:SF1">
    <property type="entry name" value="CONSERVED TRANSMEMBRANE PROTEIN-RELATED"/>
    <property type="match status" value="1"/>
</dbReference>
<feature type="transmembrane region" description="Helical" evidence="1">
    <location>
        <begin position="124"/>
        <end position="145"/>
    </location>
</feature>
<dbReference type="InterPro" id="IPR010539">
    <property type="entry name" value="BaxI_1-like"/>
</dbReference>
<accession>A0A1I2KB41</accession>
<proteinExistence type="predicted"/>
<dbReference type="RefSeq" id="WP_093921088.1">
    <property type="nucleotide sequence ID" value="NZ_FONW01000011.1"/>
</dbReference>
<dbReference type="PANTHER" id="PTHR41282">
    <property type="entry name" value="CONSERVED TRANSMEMBRANE PROTEIN-RELATED"/>
    <property type="match status" value="1"/>
</dbReference>
<feature type="transmembrane region" description="Helical" evidence="1">
    <location>
        <begin position="98"/>
        <end position="118"/>
    </location>
</feature>
<evidence type="ECO:0000313" key="2">
    <source>
        <dbReference type="EMBL" id="SFF63519.1"/>
    </source>
</evidence>
<feature type="transmembrane region" description="Helical" evidence="1">
    <location>
        <begin position="71"/>
        <end position="91"/>
    </location>
</feature>
<dbReference type="PIRSF" id="PIRSF009160">
    <property type="entry name" value="UCP009160"/>
    <property type="match status" value="1"/>
</dbReference>
<dbReference type="Pfam" id="PF12811">
    <property type="entry name" value="BaxI_1"/>
    <property type="match status" value="1"/>
</dbReference>
<keyword evidence="1" id="KW-1133">Transmembrane helix</keyword>
<gene>
    <name evidence="2" type="ORF">SAMN05216283_11180</name>
</gene>
<protein>
    <submittedName>
        <fullName evidence="2">Uncharacterized membrane protein, YccA/Bax inhibitor family</fullName>
    </submittedName>
</protein>
<feature type="transmembrane region" description="Helical" evidence="1">
    <location>
        <begin position="191"/>
        <end position="210"/>
    </location>
</feature>
<keyword evidence="1" id="KW-0472">Membrane</keyword>
<feature type="transmembrane region" description="Helical" evidence="1">
    <location>
        <begin position="230"/>
        <end position="250"/>
    </location>
</feature>
<name>A0A1I2KB41_9BACT</name>
<evidence type="ECO:0000256" key="1">
    <source>
        <dbReference type="SAM" id="Phobius"/>
    </source>
</evidence>
<keyword evidence="1" id="KW-0812">Transmembrane</keyword>
<feature type="transmembrane region" description="Helical" evidence="1">
    <location>
        <begin position="157"/>
        <end position="179"/>
    </location>
</feature>
<dbReference type="AlphaFoldDB" id="A0A1I2KB41"/>
<organism evidence="2 3">
    <name type="scientific">Sunxiuqinia elliptica</name>
    <dbReference type="NCBI Taxonomy" id="655355"/>
    <lineage>
        <taxon>Bacteria</taxon>
        <taxon>Pseudomonadati</taxon>
        <taxon>Bacteroidota</taxon>
        <taxon>Bacteroidia</taxon>
        <taxon>Marinilabiliales</taxon>
        <taxon>Prolixibacteraceae</taxon>
        <taxon>Sunxiuqinia</taxon>
    </lineage>
</organism>
<evidence type="ECO:0000313" key="3">
    <source>
        <dbReference type="Proteomes" id="UP000198964"/>
    </source>
</evidence>
<dbReference type="Proteomes" id="UP000198964">
    <property type="component" value="Unassembled WGS sequence"/>
</dbReference>